<organism evidence="10 11">
    <name type="scientific">Pseudochryseolinea flava</name>
    <dbReference type="NCBI Taxonomy" id="2059302"/>
    <lineage>
        <taxon>Bacteria</taxon>
        <taxon>Pseudomonadati</taxon>
        <taxon>Bacteroidota</taxon>
        <taxon>Cytophagia</taxon>
        <taxon>Cytophagales</taxon>
        <taxon>Fulvivirgaceae</taxon>
        <taxon>Pseudochryseolinea</taxon>
    </lineage>
</organism>
<dbReference type="SUPFAM" id="SSF82185">
    <property type="entry name" value="Histone H3 K4-specific methyltransferase SET7/9 N-terminal domain"/>
    <property type="match status" value="2"/>
</dbReference>
<gene>
    <name evidence="10" type="ORF">DQQ10_08615</name>
</gene>
<accession>A0A364Y797</accession>
<evidence type="ECO:0000256" key="1">
    <source>
        <dbReference type="ARBA" id="ARBA00004141"/>
    </source>
</evidence>
<feature type="transmembrane region" description="Helical" evidence="7">
    <location>
        <begin position="148"/>
        <end position="170"/>
    </location>
</feature>
<dbReference type="InterPro" id="IPR022764">
    <property type="entry name" value="Peptidase_S54_rhomboid_dom"/>
</dbReference>
<dbReference type="Gene3D" id="3.30.1150.10">
    <property type="match status" value="1"/>
</dbReference>
<reference evidence="10 11" key="1">
    <citation type="submission" date="2018-06" db="EMBL/GenBank/DDBJ databases">
        <title>Chryseolinea flavus sp. nov., a member of the phylum Bacteroidetes isolated from soil.</title>
        <authorList>
            <person name="Li Y."/>
            <person name="Wang J."/>
        </authorList>
    </citation>
    <scope>NUCLEOTIDE SEQUENCE [LARGE SCALE GENOMIC DNA]</scope>
    <source>
        <strain evidence="10 11">SDU1-6</strain>
    </source>
</reference>
<dbReference type="Gene3D" id="2.20.110.10">
    <property type="entry name" value="Histone H3 K4-specific methyltransferase SET7/9 N-terminal domain"/>
    <property type="match status" value="1"/>
</dbReference>
<keyword evidence="11" id="KW-1185">Reference proteome</keyword>
<feature type="domain" description="Peptidase S54 rhomboid" evidence="8">
    <location>
        <begin position="55"/>
        <end position="198"/>
    </location>
</feature>
<feature type="transmembrane region" description="Helical" evidence="7">
    <location>
        <begin position="7"/>
        <end position="26"/>
    </location>
</feature>
<feature type="transmembrane region" description="Helical" evidence="7">
    <location>
        <begin position="116"/>
        <end position="136"/>
    </location>
</feature>
<dbReference type="Pfam" id="PF07661">
    <property type="entry name" value="MORN_2"/>
    <property type="match status" value="3"/>
</dbReference>
<feature type="transmembrane region" description="Helical" evidence="7">
    <location>
        <begin position="206"/>
        <end position="223"/>
    </location>
</feature>
<dbReference type="InterPro" id="IPR037682">
    <property type="entry name" value="TonB_C"/>
</dbReference>
<evidence type="ECO:0000313" key="10">
    <source>
        <dbReference type="EMBL" id="RAW01704.1"/>
    </source>
</evidence>
<evidence type="ECO:0000256" key="3">
    <source>
        <dbReference type="ARBA" id="ARBA00022692"/>
    </source>
</evidence>
<evidence type="ECO:0000256" key="6">
    <source>
        <dbReference type="ARBA" id="ARBA00023136"/>
    </source>
</evidence>
<comment type="subcellular location">
    <subcellularLocation>
        <location evidence="1">Membrane</location>
        <topology evidence="1">Multi-pass membrane protein</topology>
    </subcellularLocation>
</comment>
<keyword evidence="6 7" id="KW-0472">Membrane</keyword>
<dbReference type="GO" id="GO:0016020">
    <property type="term" value="C:membrane"/>
    <property type="evidence" value="ECO:0007669"/>
    <property type="project" value="UniProtKB-SubCell"/>
</dbReference>
<evidence type="ECO:0000256" key="2">
    <source>
        <dbReference type="ARBA" id="ARBA00009045"/>
    </source>
</evidence>
<feature type="transmembrane region" description="Helical" evidence="7">
    <location>
        <begin position="64"/>
        <end position="82"/>
    </location>
</feature>
<dbReference type="Proteomes" id="UP000251889">
    <property type="component" value="Unassembled WGS sequence"/>
</dbReference>
<evidence type="ECO:0000256" key="4">
    <source>
        <dbReference type="ARBA" id="ARBA00022801"/>
    </source>
</evidence>
<keyword evidence="5 7" id="KW-1133">Transmembrane helix</keyword>
<dbReference type="EMBL" id="QMFY01000003">
    <property type="protein sequence ID" value="RAW01704.1"/>
    <property type="molecule type" value="Genomic_DNA"/>
</dbReference>
<comment type="caution">
    <text evidence="10">The sequence shown here is derived from an EMBL/GenBank/DDBJ whole genome shotgun (WGS) entry which is preliminary data.</text>
</comment>
<dbReference type="Gene3D" id="1.20.1540.10">
    <property type="entry name" value="Rhomboid-like"/>
    <property type="match status" value="1"/>
</dbReference>
<name>A0A364Y797_9BACT</name>
<evidence type="ECO:0000259" key="8">
    <source>
        <dbReference type="Pfam" id="PF01694"/>
    </source>
</evidence>
<dbReference type="GO" id="GO:0055085">
    <property type="term" value="P:transmembrane transport"/>
    <property type="evidence" value="ECO:0007669"/>
    <property type="project" value="InterPro"/>
</dbReference>
<evidence type="ECO:0008006" key="12">
    <source>
        <dbReference type="Google" id="ProtNLM"/>
    </source>
</evidence>
<dbReference type="PANTHER" id="PTHR43731:SF14">
    <property type="entry name" value="PRESENILIN-ASSOCIATED RHOMBOID-LIKE PROTEIN, MITOCHONDRIAL"/>
    <property type="match status" value="1"/>
</dbReference>
<dbReference type="InterPro" id="IPR035952">
    <property type="entry name" value="Rhomboid-like_sf"/>
</dbReference>
<dbReference type="InterPro" id="IPR050925">
    <property type="entry name" value="Rhomboid_protease_S54"/>
</dbReference>
<keyword evidence="4" id="KW-0378">Hydrolase</keyword>
<sequence>MMNRSPFVTWLLITINVIVFCILAWMQQTVMFDRAADQIALLHAGANFNPFVVDGEPWRLVTSMFLHGNIFHIAMNMVALFMIGRSLEMDDGHVNFILIYFITGIAAGLASVEFNLFARSVGASGAIFGVFGYSVVREIFLRYRDRDALISLTINFVAFVALNYIVAIFFSSGPMQMILDTAGHIGGLASGALVASIVSIVRLRRFSLLLTLICVSGIVLILPKHQLNYYNVFQAVVAAEDRQNKLVGVRLTDEQYADSLRLLIGDWHDVQSALQALYFVDDDLQHDTTIVSRYAKLREDLATYQVLEIDKESYVYEDSIEIARQHLDSIPPLHYYLSFQLSKIEQPVIEQDSSSAISPTHPVIVYYDSNWRETEPYNAVYYRHGQHDDQNRWQGKVRDYYGDGRIQMKGAYMNSLDHGIFIYYSHDQKYESAGRYDRDELVGKWEYYHPNGKLHREIVYANRVFIRNVYDTAGNVQVKNGFGREISYYPNGQIEEEGEIADGWRQGLWKGYYADGQPFFEEYYRDNKLMQGKSVDRKGNRYVYDHTSFFPYPVEGVEQYKHYLRSNLRRPTLRLKEGVVRVNFTVNYDGTLKDFVISKSLCEECDKEALRLVREGPKWRPALNRGSQKVTSKTSVEVEF</sequence>
<evidence type="ECO:0000313" key="11">
    <source>
        <dbReference type="Proteomes" id="UP000251889"/>
    </source>
</evidence>
<evidence type="ECO:0000256" key="7">
    <source>
        <dbReference type="SAM" id="Phobius"/>
    </source>
</evidence>
<dbReference type="PANTHER" id="PTHR43731">
    <property type="entry name" value="RHOMBOID PROTEASE"/>
    <property type="match status" value="1"/>
</dbReference>
<feature type="domain" description="TonB C-terminal" evidence="9">
    <location>
        <begin position="576"/>
        <end position="640"/>
    </location>
</feature>
<dbReference type="Pfam" id="PF03544">
    <property type="entry name" value="TonB_C"/>
    <property type="match status" value="1"/>
</dbReference>
<dbReference type="SUPFAM" id="SSF74653">
    <property type="entry name" value="TolA/TonB C-terminal domain"/>
    <property type="match status" value="1"/>
</dbReference>
<keyword evidence="3 7" id="KW-0812">Transmembrane</keyword>
<dbReference type="AlphaFoldDB" id="A0A364Y797"/>
<evidence type="ECO:0000259" key="9">
    <source>
        <dbReference type="Pfam" id="PF03544"/>
    </source>
</evidence>
<dbReference type="GO" id="GO:0004252">
    <property type="term" value="F:serine-type endopeptidase activity"/>
    <property type="evidence" value="ECO:0007669"/>
    <property type="project" value="InterPro"/>
</dbReference>
<dbReference type="RefSeq" id="WP_112746444.1">
    <property type="nucleotide sequence ID" value="NZ_QMFY01000003.1"/>
</dbReference>
<dbReference type="Gene3D" id="3.90.930.1">
    <property type="match status" value="1"/>
</dbReference>
<comment type="similarity">
    <text evidence="2">Belongs to the peptidase S54 family.</text>
</comment>
<feature type="transmembrane region" description="Helical" evidence="7">
    <location>
        <begin position="94"/>
        <end position="110"/>
    </location>
</feature>
<feature type="transmembrane region" description="Helical" evidence="7">
    <location>
        <begin position="182"/>
        <end position="201"/>
    </location>
</feature>
<protein>
    <recommendedName>
        <fullName evidence="12">TonB C-terminal domain-containing protein</fullName>
    </recommendedName>
</protein>
<dbReference type="SUPFAM" id="SSF144091">
    <property type="entry name" value="Rhomboid-like"/>
    <property type="match status" value="1"/>
</dbReference>
<dbReference type="OrthoDB" id="9812355at2"/>
<dbReference type="Pfam" id="PF01694">
    <property type="entry name" value="Rhomboid"/>
    <property type="match status" value="1"/>
</dbReference>
<evidence type="ECO:0000256" key="5">
    <source>
        <dbReference type="ARBA" id="ARBA00022989"/>
    </source>
</evidence>
<proteinExistence type="inferred from homology"/>
<dbReference type="InterPro" id="IPR011652">
    <property type="entry name" value="MORN_2"/>
</dbReference>